<keyword evidence="2" id="KW-0677">Repeat</keyword>
<feature type="region of interest" description="Disordered" evidence="4">
    <location>
        <begin position="487"/>
        <end position="509"/>
    </location>
</feature>
<sequence length="521" mass="61218">MFLSHGVRRFLRNYKPLFASHIDQHFVYWKKSSIKWVHSLQQFKQKRPFRQINKHMKKPLKPIEKRDLDQKVYSRDTIRNISNILRYSTWDSAQQQLEKLTIRWDSYTVNQVLKTHPPMEKAWLFFNWASRLKGFKHDQFTCTTMLDIFGEARRISSMRYVFEQMQEKGIKVDVVTYTSLLHWFSNDGDVDGAVRIWEEMKTRCCDPTVVSFTAYMKVLFDHNRVKEATKVYKEMLQSGCSPNCYTYTVLMEHLAGSVALLVCVQKDYYYQDKIPSLEQPCPFVILSFELNWKFETWSTSYRATNKDAAMLKEDFAIIKEDVATMKSDVHTIKTTLNELKASMEGLLAAVLQKTNIQGQKDDSVEDFEETMKEQDEYAANIEDIEERKAKNNLLTKESMKDHHDQCSNAKEVKENDENATELSTLHKKNEVHIEFIIPDKFDMVNGVITTLNFLIFSSFVPNNQVEWLQVQDSIILILQHYKTRGRVFSNGGENDKDHGKKKKSKSRISHEAHLEYQELKI</sequence>
<dbReference type="InterPro" id="IPR002885">
    <property type="entry name" value="PPR_rpt"/>
</dbReference>
<dbReference type="STRING" id="542762.A0A4S4DHG0"/>
<feature type="repeat" description="PPR" evidence="3">
    <location>
        <begin position="173"/>
        <end position="207"/>
    </location>
</feature>
<protein>
    <recommendedName>
        <fullName evidence="7">Pentacotripeptide-repeat region of PRORP domain-containing protein</fullName>
    </recommendedName>
</protein>
<reference evidence="5 6" key="1">
    <citation type="journal article" date="2018" name="Proc. Natl. Acad. Sci. U.S.A.">
        <title>Draft genome sequence of Camellia sinensis var. sinensis provides insights into the evolution of the tea genome and tea quality.</title>
        <authorList>
            <person name="Wei C."/>
            <person name="Yang H."/>
            <person name="Wang S."/>
            <person name="Zhao J."/>
            <person name="Liu C."/>
            <person name="Gao L."/>
            <person name="Xia E."/>
            <person name="Lu Y."/>
            <person name="Tai Y."/>
            <person name="She G."/>
            <person name="Sun J."/>
            <person name="Cao H."/>
            <person name="Tong W."/>
            <person name="Gao Q."/>
            <person name="Li Y."/>
            <person name="Deng W."/>
            <person name="Jiang X."/>
            <person name="Wang W."/>
            <person name="Chen Q."/>
            <person name="Zhang S."/>
            <person name="Li H."/>
            <person name="Wu J."/>
            <person name="Wang P."/>
            <person name="Li P."/>
            <person name="Shi C."/>
            <person name="Zheng F."/>
            <person name="Jian J."/>
            <person name="Huang B."/>
            <person name="Shan D."/>
            <person name="Shi M."/>
            <person name="Fang C."/>
            <person name="Yue Y."/>
            <person name="Li F."/>
            <person name="Li D."/>
            <person name="Wei S."/>
            <person name="Han B."/>
            <person name="Jiang C."/>
            <person name="Yin Y."/>
            <person name="Xia T."/>
            <person name="Zhang Z."/>
            <person name="Bennetzen J.L."/>
            <person name="Zhao S."/>
            <person name="Wan X."/>
        </authorList>
    </citation>
    <scope>NUCLEOTIDE SEQUENCE [LARGE SCALE GENOMIC DNA]</scope>
    <source>
        <strain evidence="6">cv. Shuchazao</strain>
        <tissue evidence="5">Leaf</tissue>
    </source>
</reference>
<feature type="repeat" description="PPR" evidence="3">
    <location>
        <begin position="138"/>
        <end position="172"/>
    </location>
</feature>
<dbReference type="Gene3D" id="1.25.40.10">
    <property type="entry name" value="Tetratricopeptide repeat domain"/>
    <property type="match status" value="2"/>
</dbReference>
<dbReference type="Gene3D" id="1.20.5.190">
    <property type="match status" value="1"/>
</dbReference>
<comment type="similarity">
    <text evidence="1">Belongs to the PPR family. P subfamily.</text>
</comment>
<dbReference type="PANTHER" id="PTHR47447:SF27">
    <property type="entry name" value="PENTACOTRIPEPTIDE-REPEAT REGION OF PRORP DOMAIN-CONTAINING PROTEIN"/>
    <property type="match status" value="1"/>
</dbReference>
<dbReference type="AlphaFoldDB" id="A0A4S4DHG0"/>
<evidence type="ECO:0000256" key="3">
    <source>
        <dbReference type="PROSITE-ProRule" id="PRU00708"/>
    </source>
</evidence>
<dbReference type="Pfam" id="PF13812">
    <property type="entry name" value="PPR_3"/>
    <property type="match status" value="2"/>
</dbReference>
<accession>A0A4S4DHG0</accession>
<evidence type="ECO:0008006" key="7">
    <source>
        <dbReference type="Google" id="ProtNLM"/>
    </source>
</evidence>
<evidence type="ECO:0000256" key="2">
    <source>
        <dbReference type="ARBA" id="ARBA00022737"/>
    </source>
</evidence>
<evidence type="ECO:0000256" key="1">
    <source>
        <dbReference type="ARBA" id="ARBA00007626"/>
    </source>
</evidence>
<dbReference type="Proteomes" id="UP000306102">
    <property type="component" value="Unassembled WGS sequence"/>
</dbReference>
<evidence type="ECO:0000256" key="4">
    <source>
        <dbReference type="SAM" id="MobiDB-lite"/>
    </source>
</evidence>
<dbReference type="NCBIfam" id="TIGR00756">
    <property type="entry name" value="PPR"/>
    <property type="match status" value="3"/>
</dbReference>
<name>A0A4S4DHG0_CAMSN</name>
<gene>
    <name evidence="5" type="ORF">TEA_004557</name>
</gene>
<feature type="repeat" description="PPR" evidence="3">
    <location>
        <begin position="208"/>
        <end position="242"/>
    </location>
</feature>
<evidence type="ECO:0000313" key="5">
    <source>
        <dbReference type="EMBL" id="THG02212.1"/>
    </source>
</evidence>
<proteinExistence type="inferred from homology"/>
<dbReference type="InterPro" id="IPR011990">
    <property type="entry name" value="TPR-like_helical_dom_sf"/>
</dbReference>
<dbReference type="EMBL" id="SDRB02011233">
    <property type="protein sequence ID" value="THG02212.1"/>
    <property type="molecule type" value="Genomic_DNA"/>
</dbReference>
<dbReference type="PROSITE" id="PS51375">
    <property type="entry name" value="PPR"/>
    <property type="match status" value="3"/>
</dbReference>
<evidence type="ECO:0000313" key="6">
    <source>
        <dbReference type="Proteomes" id="UP000306102"/>
    </source>
</evidence>
<organism evidence="5 6">
    <name type="scientific">Camellia sinensis var. sinensis</name>
    <name type="common">China tea</name>
    <dbReference type="NCBI Taxonomy" id="542762"/>
    <lineage>
        <taxon>Eukaryota</taxon>
        <taxon>Viridiplantae</taxon>
        <taxon>Streptophyta</taxon>
        <taxon>Embryophyta</taxon>
        <taxon>Tracheophyta</taxon>
        <taxon>Spermatophyta</taxon>
        <taxon>Magnoliopsida</taxon>
        <taxon>eudicotyledons</taxon>
        <taxon>Gunneridae</taxon>
        <taxon>Pentapetalae</taxon>
        <taxon>asterids</taxon>
        <taxon>Ericales</taxon>
        <taxon>Theaceae</taxon>
        <taxon>Camellia</taxon>
    </lineage>
</organism>
<keyword evidence="6" id="KW-1185">Reference proteome</keyword>
<dbReference type="PANTHER" id="PTHR47447">
    <property type="entry name" value="OS03G0856100 PROTEIN"/>
    <property type="match status" value="1"/>
</dbReference>
<comment type="caution">
    <text evidence="5">The sequence shown here is derived from an EMBL/GenBank/DDBJ whole genome shotgun (WGS) entry which is preliminary data.</text>
</comment>